<name>A0A5J6HQZ5_STRAD</name>
<dbReference type="Pfam" id="PF17837">
    <property type="entry name" value="4PPT_N"/>
    <property type="match status" value="1"/>
</dbReference>
<dbReference type="InterPro" id="IPR037143">
    <property type="entry name" value="4-PPantetheinyl_Trfase_dom_sf"/>
</dbReference>
<feature type="domain" description="4'-phosphopantetheinyl transferase N-terminal" evidence="5">
    <location>
        <begin position="29"/>
        <end position="96"/>
    </location>
</feature>
<feature type="binding site" evidence="2">
    <location>
        <position position="155"/>
    </location>
    <ligand>
        <name>CoA</name>
        <dbReference type="ChEBI" id="CHEBI:57287"/>
    </ligand>
</feature>
<evidence type="ECO:0000259" key="5">
    <source>
        <dbReference type="Pfam" id="PF17837"/>
    </source>
</evidence>
<evidence type="ECO:0000313" key="6">
    <source>
        <dbReference type="EMBL" id="QEV20761.1"/>
    </source>
</evidence>
<dbReference type="OrthoDB" id="8210607at2"/>
<dbReference type="RefSeq" id="WP_055528644.1">
    <property type="nucleotide sequence ID" value="NZ_CP023695.1"/>
</dbReference>
<dbReference type="InterPro" id="IPR008278">
    <property type="entry name" value="4-PPantetheinyl_Trfase_dom"/>
</dbReference>
<feature type="binding site" evidence="3">
    <location>
        <position position="109"/>
    </location>
    <ligand>
        <name>Mg(2+)</name>
        <dbReference type="ChEBI" id="CHEBI:18420"/>
    </ligand>
</feature>
<sequence>MISQLLPKTVVCAEAYEDGESPETALYPEEAALVASSVPGRRAEFATVRACARRALAGLGLPPSPVLPGVRNVPQWPKGVVGSMTHCAGYRAAALAKADDVLAVGIDAEPDGPLPDGVLEAIALPREAAWALAPGTAGPVHRDRLLFSAKECVYKTWFPLIRREIDFDDAEITFSDAAGSSGTFSARILRPGRLPDGGPLTGFTGRWLARDGLLVTAIALEAKGPARS</sequence>
<dbReference type="EMBL" id="CP023695">
    <property type="protein sequence ID" value="QEV20761.1"/>
    <property type="molecule type" value="Genomic_DNA"/>
</dbReference>
<dbReference type="GO" id="GO:0008897">
    <property type="term" value="F:holo-[acyl-carrier-protein] synthase activity"/>
    <property type="evidence" value="ECO:0007669"/>
    <property type="project" value="InterPro"/>
</dbReference>
<dbReference type="GO" id="GO:0009366">
    <property type="term" value="C:enterobactin synthetase complex"/>
    <property type="evidence" value="ECO:0007669"/>
    <property type="project" value="InterPro"/>
</dbReference>
<dbReference type="SUPFAM" id="SSF56214">
    <property type="entry name" value="4'-phosphopantetheinyl transferase"/>
    <property type="match status" value="1"/>
</dbReference>
<feature type="binding site" evidence="3">
    <location>
        <position position="107"/>
    </location>
    <ligand>
        <name>Mg(2+)</name>
        <dbReference type="ChEBI" id="CHEBI:18420"/>
    </ligand>
</feature>
<dbReference type="GO" id="GO:0009239">
    <property type="term" value="P:enterobactin biosynthetic process"/>
    <property type="evidence" value="ECO:0007669"/>
    <property type="project" value="InterPro"/>
</dbReference>
<comment type="cofactor">
    <cofactor evidence="3">
        <name>Mg(2+)</name>
        <dbReference type="ChEBI" id="CHEBI:18420"/>
    </cofactor>
</comment>
<proteinExistence type="predicted"/>
<keyword evidence="1 6" id="KW-0808">Transferase</keyword>
<dbReference type="GO" id="GO:0000287">
    <property type="term" value="F:magnesium ion binding"/>
    <property type="evidence" value="ECO:0007669"/>
    <property type="project" value="InterPro"/>
</dbReference>
<accession>A0A5J6HQZ5</accession>
<feature type="binding site" evidence="2">
    <location>
        <begin position="85"/>
        <end position="86"/>
    </location>
    <ligand>
        <name>CoA</name>
        <dbReference type="ChEBI" id="CHEBI:57287"/>
    </ligand>
</feature>
<protein>
    <submittedName>
        <fullName evidence="6">4'-phosphopantetheinyl transferase superfamily protein</fullName>
    </submittedName>
</protein>
<dbReference type="KEGG" id="salw:CP975_27315"/>
<dbReference type="PRINTS" id="PR01399">
    <property type="entry name" value="ENTSNTHTASED"/>
</dbReference>
<feature type="binding site" evidence="2">
    <location>
        <position position="49"/>
    </location>
    <ligand>
        <name>CoA</name>
        <dbReference type="ChEBI" id="CHEBI:57287"/>
    </ligand>
</feature>
<dbReference type="InterPro" id="IPR003542">
    <property type="entry name" value="Enbac_synth_compD-like"/>
</dbReference>
<feature type="domain" description="4'-phosphopantetheinyl transferase" evidence="4">
    <location>
        <begin position="103"/>
        <end position="183"/>
    </location>
</feature>
<dbReference type="PANTHER" id="PTHR38096">
    <property type="entry name" value="ENTEROBACTIN SYNTHASE COMPONENT D"/>
    <property type="match status" value="1"/>
</dbReference>
<organism evidence="6 7">
    <name type="scientific">Streptomyces alboniger</name>
    <dbReference type="NCBI Taxonomy" id="132473"/>
    <lineage>
        <taxon>Bacteria</taxon>
        <taxon>Bacillati</taxon>
        <taxon>Actinomycetota</taxon>
        <taxon>Actinomycetes</taxon>
        <taxon>Kitasatosporales</taxon>
        <taxon>Streptomycetaceae</taxon>
        <taxon>Streptomyces</taxon>
        <taxon>Streptomyces aurantiacus group</taxon>
    </lineage>
</organism>
<feature type="binding site" evidence="2">
    <location>
        <position position="151"/>
    </location>
    <ligand>
        <name>CoA</name>
        <dbReference type="ChEBI" id="CHEBI:57287"/>
    </ligand>
</feature>
<evidence type="ECO:0000313" key="7">
    <source>
        <dbReference type="Proteomes" id="UP000326553"/>
    </source>
</evidence>
<evidence type="ECO:0000256" key="2">
    <source>
        <dbReference type="PIRSR" id="PIRSR603542-1"/>
    </source>
</evidence>
<reference evidence="6 7" key="1">
    <citation type="submission" date="2017-09" db="EMBL/GenBank/DDBJ databases">
        <authorList>
            <person name="Lee N."/>
            <person name="Cho B.-K."/>
        </authorList>
    </citation>
    <scope>NUCLEOTIDE SEQUENCE [LARGE SCALE GENOMIC DNA]</scope>
    <source>
        <strain evidence="6 7">ATCC 12461</strain>
    </source>
</reference>
<feature type="binding site" evidence="2">
    <location>
        <position position="107"/>
    </location>
    <ligand>
        <name>CoA</name>
        <dbReference type="ChEBI" id="CHEBI:57287"/>
    </ligand>
</feature>
<dbReference type="InterPro" id="IPR041354">
    <property type="entry name" value="4PPT_N"/>
</dbReference>
<keyword evidence="3" id="KW-0479">Metal-binding</keyword>
<dbReference type="AlphaFoldDB" id="A0A5J6HQZ5"/>
<dbReference type="GO" id="GO:0005886">
    <property type="term" value="C:plasma membrane"/>
    <property type="evidence" value="ECO:0007669"/>
    <property type="project" value="TreeGrafter"/>
</dbReference>
<evidence type="ECO:0000256" key="3">
    <source>
        <dbReference type="PIRSR" id="PIRSR603542-2"/>
    </source>
</evidence>
<dbReference type="Pfam" id="PF01648">
    <property type="entry name" value="ACPS"/>
    <property type="match status" value="1"/>
</dbReference>
<dbReference type="Proteomes" id="UP000326553">
    <property type="component" value="Chromosome"/>
</dbReference>
<gene>
    <name evidence="6" type="ORF">CP975_27315</name>
</gene>
<feature type="binding site" evidence="2">
    <location>
        <position position="41"/>
    </location>
    <ligand>
        <name>CoA</name>
        <dbReference type="ChEBI" id="CHEBI:57287"/>
    </ligand>
</feature>
<keyword evidence="3" id="KW-0460">Magnesium</keyword>
<keyword evidence="7" id="KW-1185">Reference proteome</keyword>
<feature type="binding site" evidence="3">
    <location>
        <position position="108"/>
    </location>
    <ligand>
        <name>Mg(2+)</name>
        <dbReference type="ChEBI" id="CHEBI:18420"/>
    </ligand>
</feature>
<dbReference type="PANTHER" id="PTHR38096:SF1">
    <property type="entry name" value="ENTEROBACTIN SYNTHASE COMPONENT D"/>
    <property type="match status" value="1"/>
</dbReference>
<evidence type="ECO:0000259" key="4">
    <source>
        <dbReference type="Pfam" id="PF01648"/>
    </source>
</evidence>
<evidence type="ECO:0000256" key="1">
    <source>
        <dbReference type="ARBA" id="ARBA00022679"/>
    </source>
</evidence>